<feature type="region of interest" description="Disordered" evidence="2">
    <location>
        <begin position="966"/>
        <end position="994"/>
    </location>
</feature>
<organism evidence="6 7">
    <name type="scientific">Halobellus salinus</name>
    <dbReference type="NCBI Taxonomy" id="931585"/>
    <lineage>
        <taxon>Archaea</taxon>
        <taxon>Methanobacteriati</taxon>
        <taxon>Methanobacteriota</taxon>
        <taxon>Stenosarchaea group</taxon>
        <taxon>Halobacteria</taxon>
        <taxon>Halobacteriales</taxon>
        <taxon>Haloferacaceae</taxon>
        <taxon>Halobellus</taxon>
    </lineage>
</organism>
<keyword evidence="3" id="KW-0812">Transmembrane</keyword>
<dbReference type="EMBL" id="BMOC01000016">
    <property type="protein sequence ID" value="GGJ13062.1"/>
    <property type="molecule type" value="Genomic_DNA"/>
</dbReference>
<name>A0A830ED96_9EURY</name>
<feature type="domain" description="PGF-CTERM archaeal protein-sorting signal" evidence="4">
    <location>
        <begin position="1180"/>
        <end position="1202"/>
    </location>
</feature>
<dbReference type="Pfam" id="PF18204">
    <property type="entry name" value="PGF-CTERM"/>
    <property type="match status" value="1"/>
</dbReference>
<feature type="transmembrane region" description="Helical" evidence="3">
    <location>
        <begin position="1182"/>
        <end position="1200"/>
    </location>
</feature>
<sequence length="1203" mass="125483">MLLAALIVLSVVAGSIAFTGSTVGISDGDVSAEEAISPTDPGEDSTVTFSFNYSFSNVDTSGTTTLELSTPSDFTVESTTASMTNASGAVVQQASVNGNADGIEVTASPSTSTVYLNGTVDITTPSVDTNTDADIDITGDDGTGTGTLTETIIVQADFAVSDVNAFSPTTVDENTDNKYTINYSFTGVNTTGTTDLSISTQSDLSIKNPDIAMLDASGNVLDRNDTSGTTQTVSVSSNPPTDVVYVSGILTVASAPVDRDTTSDITINGTDNDGDDASKTEQFTIENTALTASTVSSFSPNKADEQTTNQHAFNYSFTNLSTGDTTFELSGPSGSTITDTDLEITDPSGTTLNATPDVSGNSLSIVDDTGASTVYLVGTVNLTSPEIPEDQEDKTYDVTASANDPGGSASVTNPLTVEFVGGGQPGDPELESAIQYVQSDDTPAVEVAFSEDVENFRSNFELYVEGEGQLTGGQVQVTSSEIRSISEARGRAVIVLDQSYSSSMTLQLNSGIQDTDGNVLVSGDTGNTSVRFAPTSVAANEDVTAYQGANVSIVASASNTGVVVEGTESDTDDYFFDGSTGTNSRIFVFSTADRNAGDYEADIDGEGTADITVRGLGLAVNIDDRNVTNLQALEGTVEARSGGRPVRLEFLDENGDPVDEVDDRIVSLSGQGEHEFSYDLESLAAETGEYLIRATDTTSGVSVESDTVVVREAGDTEATFPGGTITEARGDVATIPIELANTREATLTIGGENLGFESNVTVRDDDQDGEVTVYFNTYAASTASEGDLGSNNDVFSVGDDDEVVSSDVSIGVSNLLDAESYDMSVSAEGRETDVDLLVLEPRDTTAIRTWTAPQNRYGDLDAAGDVREGDGGWLTRTDEVAVGDTVVYEIQASGLEGPLDARNEDTVTSEFYDFANGSESDPAAQFAVAQENPGPNQNPLLLRLNGSNSRVVADSQNNSYYVVTRTGADGPSAVEDDDDDGAIDPGETDYGQVSTDDDLRASFTIFGDDENDLDLTTDGDDEVVETTHSLTEAELSMSEPFNVTEVSGQEVFGEATVAPGTEIRVRVRSGDNVRPAFLKTAETTVDGDGQFLVTLSFNDTSPGDRYNVIVDDTGPASELSVEGTVQPVIQTPTTDTPAETTVITSTSTPTTTTSTPTETTTSAPVTTTTEIPTVRTPTTTPGFGVVAALVALAAAAALALRRE</sequence>
<keyword evidence="7" id="KW-1185">Reference proteome</keyword>
<evidence type="ECO:0000256" key="2">
    <source>
        <dbReference type="SAM" id="MobiDB-lite"/>
    </source>
</evidence>
<evidence type="ECO:0000313" key="6">
    <source>
        <dbReference type="EMBL" id="GGJ13062.1"/>
    </source>
</evidence>
<gene>
    <name evidence="6" type="ORF">GCM10008995_23600</name>
</gene>
<dbReference type="Pfam" id="PF25162">
    <property type="entry name" value="DUF7827"/>
    <property type="match status" value="1"/>
</dbReference>
<proteinExistence type="predicted"/>
<keyword evidence="3" id="KW-1133">Transmembrane helix</keyword>
<keyword evidence="3" id="KW-0472">Membrane</keyword>
<evidence type="ECO:0008006" key="8">
    <source>
        <dbReference type="Google" id="ProtNLM"/>
    </source>
</evidence>
<dbReference type="InterPro" id="IPR057149">
    <property type="entry name" value="DUF7827"/>
</dbReference>
<reference evidence="6" key="2">
    <citation type="submission" date="2020-09" db="EMBL/GenBank/DDBJ databases">
        <authorList>
            <person name="Sun Q."/>
            <person name="Ohkuma M."/>
        </authorList>
    </citation>
    <scope>NUCLEOTIDE SEQUENCE</scope>
    <source>
        <strain evidence="6">JCM 14359</strain>
    </source>
</reference>
<feature type="region of interest" description="Disordered" evidence="2">
    <location>
        <begin position="1132"/>
        <end position="1167"/>
    </location>
</feature>
<keyword evidence="1" id="KW-0732">Signal</keyword>
<reference evidence="6" key="1">
    <citation type="journal article" date="2014" name="Int. J. Syst. Evol. Microbiol.">
        <title>Complete genome sequence of Corynebacterium casei LMG S-19264T (=DSM 44701T), isolated from a smear-ripened cheese.</title>
        <authorList>
            <consortium name="US DOE Joint Genome Institute (JGI-PGF)"/>
            <person name="Walter F."/>
            <person name="Albersmeier A."/>
            <person name="Kalinowski J."/>
            <person name="Ruckert C."/>
        </authorList>
    </citation>
    <scope>NUCLEOTIDE SEQUENCE</scope>
    <source>
        <strain evidence="6">JCM 14359</strain>
    </source>
</reference>
<dbReference type="NCBIfam" id="NF045517">
    <property type="entry name" value="halo_surf_dom"/>
    <property type="match status" value="1"/>
</dbReference>
<dbReference type="InterPro" id="IPR026371">
    <property type="entry name" value="PGF_CTERM"/>
</dbReference>
<comment type="caution">
    <text evidence="6">The sequence shown here is derived from an EMBL/GenBank/DDBJ whole genome shotgun (WGS) entry which is preliminary data.</text>
</comment>
<evidence type="ECO:0000256" key="3">
    <source>
        <dbReference type="SAM" id="Phobius"/>
    </source>
</evidence>
<accession>A0A830ED96</accession>
<evidence type="ECO:0000259" key="4">
    <source>
        <dbReference type="Pfam" id="PF18204"/>
    </source>
</evidence>
<evidence type="ECO:0000256" key="1">
    <source>
        <dbReference type="ARBA" id="ARBA00022729"/>
    </source>
</evidence>
<feature type="domain" description="DUF7827" evidence="5">
    <location>
        <begin position="710"/>
        <end position="827"/>
    </location>
</feature>
<dbReference type="GO" id="GO:0030115">
    <property type="term" value="C:S-layer"/>
    <property type="evidence" value="ECO:0007669"/>
    <property type="project" value="UniProtKB-SubCell"/>
</dbReference>
<dbReference type="GO" id="GO:0005886">
    <property type="term" value="C:plasma membrane"/>
    <property type="evidence" value="ECO:0007669"/>
    <property type="project" value="UniProtKB-SubCell"/>
</dbReference>
<evidence type="ECO:0000313" key="7">
    <source>
        <dbReference type="Proteomes" id="UP000653099"/>
    </source>
</evidence>
<protein>
    <recommendedName>
        <fullName evidence="8">PGF-CTERM sorting domain-containing protein</fullName>
    </recommendedName>
</protein>
<dbReference type="Proteomes" id="UP000653099">
    <property type="component" value="Unassembled WGS sequence"/>
</dbReference>
<evidence type="ECO:0000259" key="5">
    <source>
        <dbReference type="Pfam" id="PF25162"/>
    </source>
</evidence>
<dbReference type="NCBIfam" id="TIGR04126">
    <property type="entry name" value="PGF_CTERM"/>
    <property type="match status" value="1"/>
</dbReference>
<dbReference type="AlphaFoldDB" id="A0A830ED96"/>